<dbReference type="PANTHER" id="PTHR10948:SF23">
    <property type="entry name" value="TRANSPOSASE INSI FOR INSERTION SEQUENCE ELEMENT IS30A-RELATED"/>
    <property type="match status" value="1"/>
</dbReference>
<dbReference type="Pfam" id="PF13936">
    <property type="entry name" value="HTH_38"/>
    <property type="match status" value="1"/>
</dbReference>
<evidence type="ECO:0000313" key="3">
    <source>
        <dbReference type="EMBL" id="SHF60691.1"/>
    </source>
</evidence>
<organism evidence="3 4">
    <name type="scientific">Desulforamulus putei DSM 12395</name>
    <dbReference type="NCBI Taxonomy" id="1121429"/>
    <lineage>
        <taxon>Bacteria</taxon>
        <taxon>Bacillati</taxon>
        <taxon>Bacillota</taxon>
        <taxon>Clostridia</taxon>
        <taxon>Eubacteriales</taxon>
        <taxon>Peptococcaceae</taxon>
        <taxon>Desulforamulus</taxon>
    </lineage>
</organism>
<dbReference type="GO" id="GO:0003676">
    <property type="term" value="F:nucleic acid binding"/>
    <property type="evidence" value="ECO:0007669"/>
    <property type="project" value="InterPro"/>
</dbReference>
<dbReference type="Gene3D" id="3.30.420.10">
    <property type="entry name" value="Ribonuclease H-like superfamily/Ribonuclease H"/>
    <property type="match status" value="1"/>
</dbReference>
<sequence length="435" mass="49974">MPNHKHLTLDDRSYIHSSLNAGQSFRWIAQHLDKDPSTISKEIRSHRLPLRATPYGRIPNNCIHKTNCNVSGLCGDPKCDHDLCRRCKKCNTICSNYQEERCHILLKAPYVCNGCEQLNKCVLTKYVYRAATADKSYRTSLVSSREGLSYTEDELAYMSECLAPLVKKKQSIHHICVSQADKIICSERTIYKLIGQGVLSIRNIDLPRKVRYRPRQQSKLFKVDKKCRVGRTYDDFQAYIQENPDTPIVQMDSVEGKKGGKVLLTIYFSQSDLMLIYLRDRNTSQSVIDIFNALDENLGRESFCRLFPIILTDNGSEFSNPHAIEYDIFGNQRTRLFYCNPSSPYQKPEIERNHEYIRMVLPKGTSFDSLTQNDVNVLACHMNSLIRKKLNDRSPITAFSFFHGEMVLNKLSLHAILPGDVTLTPALLKHLKDQR</sequence>
<dbReference type="SUPFAM" id="SSF53098">
    <property type="entry name" value="Ribonuclease H-like"/>
    <property type="match status" value="1"/>
</dbReference>
<evidence type="ECO:0000313" key="4">
    <source>
        <dbReference type="Proteomes" id="UP000184148"/>
    </source>
</evidence>
<dbReference type="Proteomes" id="UP000184148">
    <property type="component" value="Unassembled WGS sequence"/>
</dbReference>
<dbReference type="GO" id="GO:0015074">
    <property type="term" value="P:DNA integration"/>
    <property type="evidence" value="ECO:0007669"/>
    <property type="project" value="InterPro"/>
</dbReference>
<dbReference type="GO" id="GO:0004803">
    <property type="term" value="F:transposase activity"/>
    <property type="evidence" value="ECO:0007669"/>
    <property type="project" value="TreeGrafter"/>
</dbReference>
<dbReference type="PROSITE" id="PS50994">
    <property type="entry name" value="INTEGRASE"/>
    <property type="match status" value="1"/>
</dbReference>
<keyword evidence="1" id="KW-0233">DNA recombination</keyword>
<keyword evidence="4" id="KW-1185">Reference proteome</keyword>
<dbReference type="InterPro" id="IPR025246">
    <property type="entry name" value="IS30-like_HTH"/>
</dbReference>
<gene>
    <name evidence="3" type="ORF">SAMN02745133_03081</name>
</gene>
<evidence type="ECO:0000259" key="2">
    <source>
        <dbReference type="PROSITE" id="PS50994"/>
    </source>
</evidence>
<name>A0A1M5D129_9FIRM</name>
<dbReference type="InterPro" id="IPR051917">
    <property type="entry name" value="Transposase-Integrase"/>
</dbReference>
<accession>A0A1M5D129</accession>
<dbReference type="AlphaFoldDB" id="A0A1M5D129"/>
<feature type="domain" description="Integrase catalytic" evidence="2">
    <location>
        <begin position="240"/>
        <end position="403"/>
    </location>
</feature>
<dbReference type="InterPro" id="IPR001584">
    <property type="entry name" value="Integrase_cat-core"/>
</dbReference>
<dbReference type="GO" id="GO:0032196">
    <property type="term" value="P:transposition"/>
    <property type="evidence" value="ECO:0007669"/>
    <property type="project" value="TreeGrafter"/>
</dbReference>
<dbReference type="EMBL" id="FQUY01000040">
    <property type="protein sequence ID" value="SHF60691.1"/>
    <property type="molecule type" value="Genomic_DNA"/>
</dbReference>
<protein>
    <submittedName>
        <fullName evidence="3">Transposase and inactivated derivatives, IS30 family</fullName>
    </submittedName>
</protein>
<dbReference type="NCBIfam" id="NF033563">
    <property type="entry name" value="transpos_IS30"/>
    <property type="match status" value="1"/>
</dbReference>
<evidence type="ECO:0000256" key="1">
    <source>
        <dbReference type="ARBA" id="ARBA00023172"/>
    </source>
</evidence>
<reference evidence="4" key="1">
    <citation type="submission" date="2016-11" db="EMBL/GenBank/DDBJ databases">
        <authorList>
            <person name="Varghese N."/>
            <person name="Submissions S."/>
        </authorList>
    </citation>
    <scope>NUCLEOTIDE SEQUENCE [LARGE SCALE GENOMIC DNA]</scope>
    <source>
        <strain evidence="4">DSM 12395</strain>
    </source>
</reference>
<dbReference type="InterPro" id="IPR012337">
    <property type="entry name" value="RNaseH-like_sf"/>
</dbReference>
<dbReference type="PANTHER" id="PTHR10948">
    <property type="entry name" value="TRANSPOSASE"/>
    <property type="match status" value="1"/>
</dbReference>
<dbReference type="GO" id="GO:0005829">
    <property type="term" value="C:cytosol"/>
    <property type="evidence" value="ECO:0007669"/>
    <property type="project" value="TreeGrafter"/>
</dbReference>
<proteinExistence type="predicted"/>
<dbReference type="InterPro" id="IPR053392">
    <property type="entry name" value="Transposase_IS30-like"/>
</dbReference>
<dbReference type="InterPro" id="IPR036397">
    <property type="entry name" value="RNaseH_sf"/>
</dbReference>
<dbReference type="GO" id="GO:0006310">
    <property type="term" value="P:DNA recombination"/>
    <property type="evidence" value="ECO:0007669"/>
    <property type="project" value="UniProtKB-KW"/>
</dbReference>